<reference evidence="3" key="1">
    <citation type="journal article" date="2013" name="Int. J. Syst. Evol. Microbiol.">
        <title>Aestuariibaculum suncheonense gen. nov., sp. nov., a marine bacterium of the family Flavobacteriaceae isolated from a tidal flat and emended descriptions of the genera Gaetbulibacter and Tamlana.</title>
        <authorList>
            <person name="Jeong S.H."/>
            <person name="Park M.S."/>
            <person name="Jin H.M."/>
            <person name="Lee K."/>
            <person name="Park W."/>
            <person name="Jeon C.O."/>
        </authorList>
    </citation>
    <scope>NUCLEOTIDE SEQUENCE</scope>
    <source>
        <strain evidence="3">SC17</strain>
    </source>
</reference>
<dbReference type="Pfam" id="PF18962">
    <property type="entry name" value="Por_Secre_tail"/>
    <property type="match status" value="1"/>
</dbReference>
<proteinExistence type="predicted"/>
<keyword evidence="4" id="KW-1185">Reference proteome</keyword>
<evidence type="ECO:0000259" key="2">
    <source>
        <dbReference type="Pfam" id="PF18962"/>
    </source>
</evidence>
<dbReference type="AlphaFoldDB" id="A0A8J6Q6M1"/>
<gene>
    <name evidence="3" type="ORF">ICJ84_05880</name>
</gene>
<accession>A0A8J6Q6M1</accession>
<sequence length="524" mass="57702">MKNVVLYSFFTLCTFHFSFSQCDSNTVYDGTAVPEGVDINDGEIHQIAYGIEAGEYVFINGLNSTDTYQFKSNRTDSNNPNTDYITIYNGASQLIANQTSPLTKSPIGTSTIEIHVNLNSSCDTDIDFHTLTIQNITAATCNMPDAPGGVTYKSNIRIDFYWSAPALSNPESYDWRVTLKDDLPDNYVVSGVSTTLEVSTGDVLIPENTYWIYVRSSCFGNEKSEWFRFPTDYKMNNGAPPENDFCEGAISVVQDINTLSIGEAVVISGDLSGGAGSNVYAENCNEKTGNSRDDVWYSFIAQTSDIRINLSPTFDGVLTLYSGECNALSYISCSDDPNTSLADEEIVMLNGLTVGDVYCVRVYYLGTTTPVNPIFNLRIWSSSVATDNDMDGYVNHPNVDCDDTNPAINIGATEISNNGVDDNCDGQTDETLGLIDLDADSIEISPNPFHSRIFIRLTDSMEKKIDITVFDVSGRLILKSVKSSSNKIIEINNLEVLPQGIYFIKLSLKLNKGNKISIRRLVKM</sequence>
<keyword evidence="1" id="KW-0732">Signal</keyword>
<dbReference type="RefSeq" id="WP_188215454.1">
    <property type="nucleotide sequence ID" value="NZ_BAABGH010000003.1"/>
</dbReference>
<dbReference type="EMBL" id="JACVXC010000002">
    <property type="protein sequence ID" value="MBD0834956.1"/>
    <property type="molecule type" value="Genomic_DNA"/>
</dbReference>
<organism evidence="3 4">
    <name type="scientific">Aestuariibaculum suncheonense</name>
    <dbReference type="NCBI Taxonomy" id="1028745"/>
    <lineage>
        <taxon>Bacteria</taxon>
        <taxon>Pseudomonadati</taxon>
        <taxon>Bacteroidota</taxon>
        <taxon>Flavobacteriia</taxon>
        <taxon>Flavobacteriales</taxon>
        <taxon>Flavobacteriaceae</taxon>
    </lineage>
</organism>
<dbReference type="NCBIfam" id="TIGR04183">
    <property type="entry name" value="Por_Secre_tail"/>
    <property type="match status" value="1"/>
</dbReference>
<dbReference type="InterPro" id="IPR026444">
    <property type="entry name" value="Secre_tail"/>
</dbReference>
<name>A0A8J6Q6M1_9FLAO</name>
<comment type="caution">
    <text evidence="3">The sequence shown here is derived from an EMBL/GenBank/DDBJ whole genome shotgun (WGS) entry which is preliminary data.</text>
</comment>
<evidence type="ECO:0000313" key="3">
    <source>
        <dbReference type="EMBL" id="MBD0834956.1"/>
    </source>
</evidence>
<evidence type="ECO:0000256" key="1">
    <source>
        <dbReference type="ARBA" id="ARBA00022729"/>
    </source>
</evidence>
<dbReference type="Proteomes" id="UP000602057">
    <property type="component" value="Unassembled WGS sequence"/>
</dbReference>
<feature type="domain" description="Secretion system C-terminal sorting" evidence="2">
    <location>
        <begin position="444"/>
        <end position="512"/>
    </location>
</feature>
<evidence type="ECO:0000313" key="4">
    <source>
        <dbReference type="Proteomes" id="UP000602057"/>
    </source>
</evidence>
<protein>
    <submittedName>
        <fullName evidence="3">T9SS type A sorting domain-containing protein</fullName>
    </submittedName>
</protein>
<reference evidence="3" key="2">
    <citation type="submission" date="2020-09" db="EMBL/GenBank/DDBJ databases">
        <authorList>
            <person name="Wu Z."/>
        </authorList>
    </citation>
    <scope>NUCLEOTIDE SEQUENCE</scope>
    <source>
        <strain evidence="3">SC17</strain>
    </source>
</reference>
<dbReference type="InterPro" id="IPR021655">
    <property type="entry name" value="Put_metal-bd"/>
</dbReference>
<dbReference type="Pfam" id="PF11617">
    <property type="entry name" value="Cu-binding_MopE"/>
    <property type="match status" value="1"/>
</dbReference>